<evidence type="ECO:0000256" key="4">
    <source>
        <dbReference type="ARBA" id="ARBA00023134"/>
    </source>
</evidence>
<dbReference type="SMART" id="SM00865">
    <property type="entry name" value="Tubulin_C"/>
    <property type="match status" value="1"/>
</dbReference>
<dbReference type="AlphaFoldDB" id="A0A8S1YGR9"/>
<feature type="domain" description="Tubulin/FtsZ GTPase" evidence="5">
    <location>
        <begin position="49"/>
        <end position="246"/>
    </location>
</feature>
<evidence type="ECO:0000313" key="8">
    <source>
        <dbReference type="Proteomes" id="UP000689195"/>
    </source>
</evidence>
<accession>A0A8S1YGR9</accession>
<feature type="domain" description="Tubulin/FtsZ 2-layer sandwich" evidence="6">
    <location>
        <begin position="254"/>
        <end position="393"/>
    </location>
</feature>
<dbReference type="InterPro" id="IPR013838">
    <property type="entry name" value="Beta-tubulin_BS"/>
</dbReference>
<dbReference type="InterPro" id="IPR017975">
    <property type="entry name" value="Tubulin_CS"/>
</dbReference>
<comment type="similarity">
    <text evidence="1">Belongs to the tubulin family.</text>
</comment>
<evidence type="ECO:0008006" key="9">
    <source>
        <dbReference type="Google" id="ProtNLM"/>
    </source>
</evidence>
<protein>
    <recommendedName>
        <fullName evidence="9">Tubulin alpha chain</fullName>
    </recommendedName>
</protein>
<dbReference type="Pfam" id="PF00091">
    <property type="entry name" value="Tubulin"/>
    <property type="match status" value="1"/>
</dbReference>
<dbReference type="SMART" id="SM00864">
    <property type="entry name" value="Tubulin"/>
    <property type="match status" value="1"/>
</dbReference>
<dbReference type="PROSITE" id="PS00227">
    <property type="entry name" value="TUBULIN"/>
    <property type="match status" value="1"/>
</dbReference>
<dbReference type="Proteomes" id="UP000689195">
    <property type="component" value="Unassembled WGS sequence"/>
</dbReference>
<dbReference type="GO" id="GO:0005525">
    <property type="term" value="F:GTP binding"/>
    <property type="evidence" value="ECO:0007669"/>
    <property type="project" value="UniProtKB-KW"/>
</dbReference>
<evidence type="ECO:0000256" key="3">
    <source>
        <dbReference type="ARBA" id="ARBA00022741"/>
    </source>
</evidence>
<dbReference type="GO" id="GO:0007017">
    <property type="term" value="P:microtubule-based process"/>
    <property type="evidence" value="ECO:0007669"/>
    <property type="project" value="InterPro"/>
</dbReference>
<keyword evidence="8" id="KW-1185">Reference proteome</keyword>
<evidence type="ECO:0000256" key="1">
    <source>
        <dbReference type="ARBA" id="ARBA00009636"/>
    </source>
</evidence>
<evidence type="ECO:0000259" key="5">
    <source>
        <dbReference type="SMART" id="SM00864"/>
    </source>
</evidence>
<proteinExistence type="inferred from homology"/>
<dbReference type="PANTHER" id="PTHR11588">
    <property type="entry name" value="TUBULIN"/>
    <property type="match status" value="1"/>
</dbReference>
<evidence type="ECO:0000259" key="6">
    <source>
        <dbReference type="SMART" id="SM00865"/>
    </source>
</evidence>
<dbReference type="Pfam" id="PF03953">
    <property type="entry name" value="Tubulin_C"/>
    <property type="match status" value="1"/>
</dbReference>
<dbReference type="OrthoDB" id="6049624at2759"/>
<keyword evidence="4" id="KW-0342">GTP-binding</keyword>
<evidence type="ECO:0000313" key="7">
    <source>
        <dbReference type="EMBL" id="CAD8213696.1"/>
    </source>
</evidence>
<dbReference type="CDD" id="cd02186">
    <property type="entry name" value="alpha_tubulin"/>
    <property type="match status" value="1"/>
</dbReference>
<dbReference type="InterPro" id="IPR018316">
    <property type="entry name" value="Tubulin/FtsZ_2-layer-sand-dom"/>
</dbReference>
<gene>
    <name evidence="7" type="ORF">PPENT_87.1.T1840013</name>
</gene>
<sequence>MREIISIHIGQAGIQVGNACWQLFCMEKEIQPNGLWLKGDKIEFGGELFQKISSDKQYEKLMPRSLFIDFQPDAINEIQNSQYRELFHPDNFIVDQQDCSKIFAKGFYKQEGEIIEKCMDRIRKFTIDCSDLQGFFFFHSVGGGTGSGFGSLLLEQISMNYPKKPVVGFSIFPSRIQSENTYEPYNYMLTMNSLLEHTDVCSVLDNQAIFDICRRQLDIEKPNYSNLNRLIAQAISSFTCPIRMGGYHFTKIDDFQRKLVPYLPTHFLLCSYAPFITIDKSKIEQLHTAELLNEIFEPSNMLALCDPRYGKYMACSVFFRGDVSMSEIGGATSTLQQKKTVQFVDWCPRSVTFCLNKVIPCIFPNGDLGKQRKSAFMIANSASIQQVFSQLNNQFDKMFSKKMFVDQYALEGIEEEQFQYVREQLKSLEQDYKEIEIGEQQQQEL</sequence>
<reference evidence="7" key="1">
    <citation type="submission" date="2021-01" db="EMBL/GenBank/DDBJ databases">
        <authorList>
            <consortium name="Genoscope - CEA"/>
            <person name="William W."/>
        </authorList>
    </citation>
    <scope>NUCLEOTIDE SEQUENCE</scope>
</reference>
<keyword evidence="2" id="KW-0493">Microtubule</keyword>
<comment type="caution">
    <text evidence="7">The sequence shown here is derived from an EMBL/GenBank/DDBJ whole genome shotgun (WGS) entry which is preliminary data.</text>
</comment>
<name>A0A8S1YGR9_9CILI</name>
<dbReference type="InterPro" id="IPR000217">
    <property type="entry name" value="Tubulin"/>
</dbReference>
<dbReference type="GO" id="GO:0005874">
    <property type="term" value="C:microtubule"/>
    <property type="evidence" value="ECO:0007669"/>
    <property type="project" value="UniProtKB-KW"/>
</dbReference>
<dbReference type="PROSITE" id="PS00228">
    <property type="entry name" value="TUBULIN_B_AUTOREG"/>
    <property type="match status" value="1"/>
</dbReference>
<dbReference type="InterPro" id="IPR003008">
    <property type="entry name" value="Tubulin_FtsZ_GTPase"/>
</dbReference>
<keyword evidence="3" id="KW-0547">Nucleotide-binding</keyword>
<organism evidence="7 8">
    <name type="scientific">Paramecium pentaurelia</name>
    <dbReference type="NCBI Taxonomy" id="43138"/>
    <lineage>
        <taxon>Eukaryota</taxon>
        <taxon>Sar</taxon>
        <taxon>Alveolata</taxon>
        <taxon>Ciliophora</taxon>
        <taxon>Intramacronucleata</taxon>
        <taxon>Oligohymenophorea</taxon>
        <taxon>Peniculida</taxon>
        <taxon>Parameciidae</taxon>
        <taxon>Paramecium</taxon>
    </lineage>
</organism>
<evidence type="ECO:0000256" key="2">
    <source>
        <dbReference type="ARBA" id="ARBA00022701"/>
    </source>
</evidence>
<dbReference type="EMBL" id="CAJJDO010000184">
    <property type="protein sequence ID" value="CAD8213696.1"/>
    <property type="molecule type" value="Genomic_DNA"/>
</dbReference>